<sequence length="57" mass="5815">MHLKVAKAPAWQAANGSHFAKLNICAASKSLEQPVDQRGEGSNTSSSPDAGTGLAAH</sequence>
<protein>
    <submittedName>
        <fullName evidence="3">Uncharacterized protein</fullName>
    </submittedName>
</protein>
<dbReference type="Proteomes" id="UP000429607">
    <property type="component" value="Unassembled WGS sequence"/>
</dbReference>
<gene>
    <name evidence="3" type="ORF">PR001_g9864</name>
    <name evidence="2" type="ORF">PR002_g9753</name>
    <name evidence="4" type="ORF">PR003_g9962</name>
</gene>
<evidence type="ECO:0000313" key="5">
    <source>
        <dbReference type="Proteomes" id="UP000429607"/>
    </source>
</evidence>
<evidence type="ECO:0000313" key="7">
    <source>
        <dbReference type="Proteomes" id="UP000435112"/>
    </source>
</evidence>
<dbReference type="EMBL" id="QXFT01000530">
    <property type="protein sequence ID" value="KAE9341479.1"/>
    <property type="molecule type" value="Genomic_DNA"/>
</dbReference>
<evidence type="ECO:0000313" key="4">
    <source>
        <dbReference type="EMBL" id="KAE9341479.1"/>
    </source>
</evidence>
<evidence type="ECO:0000313" key="2">
    <source>
        <dbReference type="EMBL" id="KAE9030973.1"/>
    </source>
</evidence>
<reference evidence="5 7" key="1">
    <citation type="submission" date="2018-09" db="EMBL/GenBank/DDBJ databases">
        <title>Genomic investigation of the strawberry pathogen Phytophthora fragariae indicates pathogenicity is determined by transcriptional variation in three key races.</title>
        <authorList>
            <person name="Adams T.M."/>
            <person name="Armitage A.D."/>
            <person name="Sobczyk M.K."/>
            <person name="Bates H.J."/>
            <person name="Dunwell J.M."/>
            <person name="Nellist C.F."/>
            <person name="Harrison R.J."/>
        </authorList>
    </citation>
    <scope>NUCLEOTIDE SEQUENCE [LARGE SCALE GENOMIC DNA]</scope>
    <source>
        <strain evidence="3 5">SCRP249</strain>
        <strain evidence="2 7">SCRP324</strain>
        <strain evidence="4 6">SCRP333</strain>
    </source>
</reference>
<proteinExistence type="predicted"/>
<organism evidence="3 5">
    <name type="scientific">Phytophthora rubi</name>
    <dbReference type="NCBI Taxonomy" id="129364"/>
    <lineage>
        <taxon>Eukaryota</taxon>
        <taxon>Sar</taxon>
        <taxon>Stramenopiles</taxon>
        <taxon>Oomycota</taxon>
        <taxon>Peronosporomycetes</taxon>
        <taxon>Peronosporales</taxon>
        <taxon>Peronosporaceae</taxon>
        <taxon>Phytophthora</taxon>
    </lineage>
</organism>
<accession>A0A6A3MRW3</accession>
<dbReference type="EMBL" id="QXFU01000530">
    <property type="protein sequence ID" value="KAE9030973.1"/>
    <property type="molecule type" value="Genomic_DNA"/>
</dbReference>
<dbReference type="Proteomes" id="UP000435112">
    <property type="component" value="Unassembled WGS sequence"/>
</dbReference>
<name>A0A6A3MRW3_9STRA</name>
<evidence type="ECO:0000313" key="6">
    <source>
        <dbReference type="Proteomes" id="UP000434957"/>
    </source>
</evidence>
<dbReference type="OrthoDB" id="10300298at2759"/>
<dbReference type="AlphaFoldDB" id="A0A6A3MRW3"/>
<evidence type="ECO:0000313" key="3">
    <source>
        <dbReference type="EMBL" id="KAE9034121.1"/>
    </source>
</evidence>
<comment type="caution">
    <text evidence="3">The sequence shown here is derived from an EMBL/GenBank/DDBJ whole genome shotgun (WGS) entry which is preliminary data.</text>
</comment>
<dbReference type="Proteomes" id="UP000434957">
    <property type="component" value="Unassembled WGS sequence"/>
</dbReference>
<keyword evidence="6" id="KW-1185">Reference proteome</keyword>
<feature type="compositionally biased region" description="Polar residues" evidence="1">
    <location>
        <begin position="40"/>
        <end position="49"/>
    </location>
</feature>
<feature type="region of interest" description="Disordered" evidence="1">
    <location>
        <begin position="33"/>
        <end position="57"/>
    </location>
</feature>
<evidence type="ECO:0000256" key="1">
    <source>
        <dbReference type="SAM" id="MobiDB-lite"/>
    </source>
</evidence>
<dbReference type="EMBL" id="QXFV01000561">
    <property type="protein sequence ID" value="KAE9034121.1"/>
    <property type="molecule type" value="Genomic_DNA"/>
</dbReference>